<evidence type="ECO:0000259" key="2">
    <source>
        <dbReference type="Pfam" id="PF22653"/>
    </source>
</evidence>
<name>A0A1D7W613_BREAU</name>
<organism evidence="3 4">
    <name type="scientific">Brevibacterium aurantiacum</name>
    <dbReference type="NCBI Taxonomy" id="273384"/>
    <lineage>
        <taxon>Bacteria</taxon>
        <taxon>Bacillati</taxon>
        <taxon>Actinomycetota</taxon>
        <taxon>Actinomycetes</taxon>
        <taxon>Micrococcales</taxon>
        <taxon>Brevibacteriaceae</taxon>
        <taxon>Brevibacterium</taxon>
    </lineage>
</organism>
<dbReference type="RefSeq" id="WP_069600583.1">
    <property type="nucleotide sequence ID" value="NZ_CP017150.1"/>
</dbReference>
<evidence type="ECO:0000256" key="1">
    <source>
        <dbReference type="SAM" id="MobiDB-lite"/>
    </source>
</evidence>
<dbReference type="AlphaFoldDB" id="A0A1D7W613"/>
<evidence type="ECO:0000313" key="3">
    <source>
        <dbReference type="EMBL" id="AOP54493.1"/>
    </source>
</evidence>
<dbReference type="Pfam" id="PF22653">
    <property type="entry name" value="DUF7007"/>
    <property type="match status" value="1"/>
</dbReference>
<sequence length="344" mass="38985">MSNQSRVQAGIPEGGQWSESAKARPTVAGLGGFYDALDDPSDPQAQTFTTNVYVREGSQSPWGKIQHADQIATGIVSVSTASHGGMKLSPERNLKIPRELRQARDRWYEEDSQWAVVAKTFPEEFDDRQVEMADRSLRYWSPNEYESAYGEHVPDNERSPEFRADDDPDKIRLYGTRAEREAKADESALKRDAEAETHRARPKYAGFTPKLTTKQAQKLLRTGVNIDGTSKSLYAVISEGVPGKVAYFNGSKVEHYIEHPTEPDRVIPISKQVWDKFDAPDIRTPRERIELDISVEQHRVDQLERQAKSLSSVSYDRGLQPHDELREATARVNELREQRDSLSD</sequence>
<feature type="domain" description="DUF7007" evidence="2">
    <location>
        <begin position="56"/>
        <end position="157"/>
    </location>
</feature>
<reference evidence="4" key="1">
    <citation type="submission" date="2016-09" db="EMBL/GenBank/DDBJ databases">
        <title>Complete Genome Sequence of Brevibacterium linens SMQ-1335.</title>
        <authorList>
            <person name="de Melo A.G."/>
            <person name="Labrie S.J."/>
            <person name="Dumaresq J."/>
            <person name="Roberts R.J."/>
            <person name="Tremblay D.M."/>
            <person name="Moineau S."/>
        </authorList>
    </citation>
    <scope>NUCLEOTIDE SEQUENCE [LARGE SCALE GENOMIC DNA]</scope>
    <source>
        <strain evidence="4">SMQ-1335</strain>
    </source>
</reference>
<dbReference type="EMBL" id="CP017150">
    <property type="protein sequence ID" value="AOP54493.1"/>
    <property type="molecule type" value="Genomic_DNA"/>
</dbReference>
<feature type="region of interest" description="Disordered" evidence="1">
    <location>
        <begin position="182"/>
        <end position="201"/>
    </location>
</feature>
<dbReference type="KEGG" id="blin:BLSMQ_2787"/>
<feature type="compositionally biased region" description="Basic and acidic residues" evidence="1">
    <location>
        <begin position="152"/>
        <end position="168"/>
    </location>
</feature>
<feature type="region of interest" description="Disordered" evidence="1">
    <location>
        <begin position="311"/>
        <end position="344"/>
    </location>
</feature>
<protein>
    <recommendedName>
        <fullName evidence="2">DUF7007 domain-containing protein</fullName>
    </recommendedName>
</protein>
<feature type="region of interest" description="Disordered" evidence="1">
    <location>
        <begin position="1"/>
        <end position="22"/>
    </location>
</feature>
<proteinExistence type="predicted"/>
<evidence type="ECO:0000313" key="4">
    <source>
        <dbReference type="Proteomes" id="UP000094793"/>
    </source>
</evidence>
<accession>A0A1D7W613</accession>
<feature type="region of interest" description="Disordered" evidence="1">
    <location>
        <begin position="148"/>
        <end position="168"/>
    </location>
</feature>
<gene>
    <name evidence="3" type="ORF">BLSMQ_2787</name>
</gene>
<dbReference type="Proteomes" id="UP000094793">
    <property type="component" value="Chromosome"/>
</dbReference>
<feature type="compositionally biased region" description="Basic and acidic residues" evidence="1">
    <location>
        <begin position="182"/>
        <end position="199"/>
    </location>
</feature>
<feature type="compositionally biased region" description="Basic and acidic residues" evidence="1">
    <location>
        <begin position="319"/>
        <end position="344"/>
    </location>
</feature>
<dbReference type="InterPro" id="IPR054276">
    <property type="entry name" value="DUF7007"/>
</dbReference>
<dbReference type="OrthoDB" id="5124200at2"/>